<reference evidence="1 2" key="2">
    <citation type="submission" date="2018-11" db="EMBL/GenBank/DDBJ databases">
        <authorList>
            <consortium name="Pathogen Informatics"/>
        </authorList>
    </citation>
    <scope>NUCLEOTIDE SEQUENCE [LARGE SCALE GENOMIC DNA]</scope>
</reference>
<reference evidence="3" key="1">
    <citation type="submission" date="2016-06" db="UniProtKB">
        <authorList>
            <consortium name="WormBaseParasite"/>
        </authorList>
    </citation>
    <scope>IDENTIFICATION</scope>
</reference>
<evidence type="ECO:0000313" key="3">
    <source>
        <dbReference type="WBParaSite" id="SBAD_0001001801-mRNA-1"/>
    </source>
</evidence>
<keyword evidence="2" id="KW-1185">Reference proteome</keyword>
<dbReference type="AlphaFoldDB" id="A0A183J1C2"/>
<proteinExistence type="predicted"/>
<sequence length="144" mass="16403">MQVRARRKRCDDADRCPICGEVVATSETSRHFAKEAAELEEQFIKLKSEFGAVDLKSEVCKEKEQNIEGRYEVYARIKSNRENRLKAKLVYWKTFHEPCSSYTAAKNDEDTVSDALTCPPPPTSHSSLDPSCCCHLSYFSNAHH</sequence>
<name>A0A183J1C2_9BILA</name>
<gene>
    <name evidence="1" type="ORF">SBAD_LOCUS9671</name>
</gene>
<evidence type="ECO:0000313" key="1">
    <source>
        <dbReference type="EMBL" id="VDP24872.1"/>
    </source>
</evidence>
<evidence type="ECO:0000313" key="2">
    <source>
        <dbReference type="Proteomes" id="UP000270296"/>
    </source>
</evidence>
<dbReference type="Proteomes" id="UP000270296">
    <property type="component" value="Unassembled WGS sequence"/>
</dbReference>
<protein>
    <submittedName>
        <fullName evidence="3">E3 ubiquitin-protein ligase</fullName>
    </submittedName>
</protein>
<organism evidence="3">
    <name type="scientific">Soboliphyme baturini</name>
    <dbReference type="NCBI Taxonomy" id="241478"/>
    <lineage>
        <taxon>Eukaryota</taxon>
        <taxon>Metazoa</taxon>
        <taxon>Ecdysozoa</taxon>
        <taxon>Nematoda</taxon>
        <taxon>Enoplea</taxon>
        <taxon>Dorylaimia</taxon>
        <taxon>Dioctophymatida</taxon>
        <taxon>Dioctophymatoidea</taxon>
        <taxon>Soboliphymatidae</taxon>
        <taxon>Soboliphyme</taxon>
    </lineage>
</organism>
<dbReference type="WBParaSite" id="SBAD_0001001801-mRNA-1">
    <property type="protein sequence ID" value="SBAD_0001001801-mRNA-1"/>
    <property type="gene ID" value="SBAD_0001001801"/>
</dbReference>
<dbReference type="OrthoDB" id="5919722at2759"/>
<dbReference type="EMBL" id="UZAM01013020">
    <property type="protein sequence ID" value="VDP24872.1"/>
    <property type="molecule type" value="Genomic_DNA"/>
</dbReference>
<accession>A0A183J1C2</accession>